<name>A0A4S2MUZ2_9PEZI</name>
<feature type="domain" description="PRISE-like Rossmann-fold" evidence="1">
    <location>
        <begin position="29"/>
        <end position="309"/>
    </location>
</feature>
<dbReference type="EMBL" id="ML220125">
    <property type="protein sequence ID" value="TGZ80324.1"/>
    <property type="molecule type" value="Genomic_DNA"/>
</dbReference>
<sequence>MSSGTASVYSNGPYHGLPVLPAEARGLTAIITGGNGISGQHLNRVLLSHPDIWTRIISISRRPAEPNTPAADPRVEHIPLDLLSGTSTIATALKSHNVQNVDYVFFTAYKEHSTPDGIWSGQQEMWDDNGKMLEDFLVALEQVNGNGRMKRIVLQTGAKHYGVHYGEIAGEAQEDWPWPTDGPYEGLINFYYRQENILRELAPKHNFTFSVVRPSNILGAAAGNYMNEGIAIGLYISVSRELGTPILFPGTFEKWNNVEFQSSALLNSYIEEWAAVSPHCANESFNAVNGDSPTWSRLWPHLISYFGGKVPSYEENWETTIPENWKGHDITLPLVAPRDRKTHSKNTLRLSITKWSQDPKVVAAWERLRDREGLDQRVWDGASWAFADVILGTVYNVMLGAQKLRRKGFFGTIDSLENWVQVFEDAAEAKLLPKGVKA</sequence>
<dbReference type="PANTHER" id="PTHR32487">
    <property type="entry name" value="3-OXO-DELTA(4,5)-STEROID 5-BETA-REDUCTASE"/>
    <property type="match status" value="1"/>
</dbReference>
<evidence type="ECO:0000313" key="2">
    <source>
        <dbReference type="EMBL" id="TGZ80324.1"/>
    </source>
</evidence>
<dbReference type="Pfam" id="PF22917">
    <property type="entry name" value="PRISE"/>
    <property type="match status" value="1"/>
</dbReference>
<dbReference type="InterPro" id="IPR055222">
    <property type="entry name" value="PRISE-like_Rossmann-fold"/>
</dbReference>
<dbReference type="OrthoDB" id="1731983at2759"/>
<dbReference type="CDD" id="cd08948">
    <property type="entry name" value="5beta-POR_like_SDR_a"/>
    <property type="match status" value="1"/>
</dbReference>
<dbReference type="PANTHER" id="PTHR32487:SF0">
    <property type="entry name" value="3-OXO-DELTA(4,5)-STEROID 5-BETA-REDUCTASE"/>
    <property type="match status" value="1"/>
</dbReference>
<gene>
    <name evidence="2" type="ORF">EX30DRAFT_320228</name>
</gene>
<organism evidence="2 3">
    <name type="scientific">Ascodesmis nigricans</name>
    <dbReference type="NCBI Taxonomy" id="341454"/>
    <lineage>
        <taxon>Eukaryota</taxon>
        <taxon>Fungi</taxon>
        <taxon>Dikarya</taxon>
        <taxon>Ascomycota</taxon>
        <taxon>Pezizomycotina</taxon>
        <taxon>Pezizomycetes</taxon>
        <taxon>Pezizales</taxon>
        <taxon>Ascodesmidaceae</taxon>
        <taxon>Ascodesmis</taxon>
    </lineage>
</organism>
<dbReference type="InParanoid" id="A0A4S2MUZ2"/>
<dbReference type="Proteomes" id="UP000298138">
    <property type="component" value="Unassembled WGS sequence"/>
</dbReference>
<reference evidence="2 3" key="1">
    <citation type="submission" date="2019-04" db="EMBL/GenBank/DDBJ databases">
        <title>Comparative genomics and transcriptomics to analyze fruiting body development in filamentous ascomycetes.</title>
        <authorList>
            <consortium name="DOE Joint Genome Institute"/>
            <person name="Lutkenhaus R."/>
            <person name="Traeger S."/>
            <person name="Breuer J."/>
            <person name="Kuo A."/>
            <person name="Lipzen A."/>
            <person name="Pangilinan J."/>
            <person name="Dilworth D."/>
            <person name="Sandor L."/>
            <person name="Poggeler S."/>
            <person name="Barry K."/>
            <person name="Grigoriev I.V."/>
            <person name="Nowrousian M."/>
        </authorList>
    </citation>
    <scope>NUCLEOTIDE SEQUENCE [LARGE SCALE GENOMIC DNA]</scope>
    <source>
        <strain evidence="2 3">CBS 389.68</strain>
    </source>
</reference>
<dbReference type="SUPFAM" id="SSF51735">
    <property type="entry name" value="NAD(P)-binding Rossmann-fold domains"/>
    <property type="match status" value="1"/>
</dbReference>
<evidence type="ECO:0000313" key="3">
    <source>
        <dbReference type="Proteomes" id="UP000298138"/>
    </source>
</evidence>
<protein>
    <recommendedName>
        <fullName evidence="1">PRISE-like Rossmann-fold domain-containing protein</fullName>
    </recommendedName>
</protein>
<keyword evidence="3" id="KW-1185">Reference proteome</keyword>
<evidence type="ECO:0000259" key="1">
    <source>
        <dbReference type="Pfam" id="PF22917"/>
    </source>
</evidence>
<proteinExistence type="predicted"/>
<dbReference type="Gene3D" id="3.40.50.720">
    <property type="entry name" value="NAD(P)-binding Rossmann-like Domain"/>
    <property type="match status" value="1"/>
</dbReference>
<dbReference type="STRING" id="341454.A0A4S2MUZ2"/>
<accession>A0A4S2MUZ2</accession>
<dbReference type="InterPro" id="IPR036291">
    <property type="entry name" value="NAD(P)-bd_dom_sf"/>
</dbReference>
<dbReference type="AlphaFoldDB" id="A0A4S2MUZ2"/>